<keyword evidence="2" id="KW-1185">Reference proteome</keyword>
<reference evidence="1" key="1">
    <citation type="submission" date="2019-08" db="EMBL/GenBank/DDBJ databases">
        <title>The genome of the North American firefly Photinus pyralis.</title>
        <authorList>
            <consortium name="Photinus pyralis genome working group"/>
            <person name="Fallon T.R."/>
            <person name="Sander Lower S.E."/>
            <person name="Weng J.-K."/>
        </authorList>
    </citation>
    <scope>NUCLEOTIDE SEQUENCE</scope>
    <source>
        <strain evidence="1">TRF0915ILg1</strain>
        <tissue evidence="1">Whole body</tissue>
    </source>
</reference>
<evidence type="ECO:0000313" key="2">
    <source>
        <dbReference type="Proteomes" id="UP000801492"/>
    </source>
</evidence>
<proteinExistence type="predicted"/>
<protein>
    <submittedName>
        <fullName evidence="1">Uncharacterized protein</fullName>
    </submittedName>
</protein>
<dbReference type="AlphaFoldDB" id="A0A8K0GGD7"/>
<organism evidence="1 2">
    <name type="scientific">Ignelater luminosus</name>
    <name type="common">Cucubano</name>
    <name type="synonym">Pyrophorus luminosus</name>
    <dbReference type="NCBI Taxonomy" id="2038154"/>
    <lineage>
        <taxon>Eukaryota</taxon>
        <taxon>Metazoa</taxon>
        <taxon>Ecdysozoa</taxon>
        <taxon>Arthropoda</taxon>
        <taxon>Hexapoda</taxon>
        <taxon>Insecta</taxon>
        <taxon>Pterygota</taxon>
        <taxon>Neoptera</taxon>
        <taxon>Endopterygota</taxon>
        <taxon>Coleoptera</taxon>
        <taxon>Polyphaga</taxon>
        <taxon>Elateriformia</taxon>
        <taxon>Elateroidea</taxon>
        <taxon>Elateridae</taxon>
        <taxon>Agrypninae</taxon>
        <taxon>Pyrophorini</taxon>
        <taxon>Ignelater</taxon>
    </lineage>
</organism>
<dbReference type="OrthoDB" id="6776275at2759"/>
<comment type="caution">
    <text evidence="1">The sequence shown here is derived from an EMBL/GenBank/DDBJ whole genome shotgun (WGS) entry which is preliminary data.</text>
</comment>
<sequence>MEGLLRRYYKISEKVWLNAIMESEDADSIGAESNTLECSYVELSPKPGCTDLTISQSNVSEKVYEWDREKAQMQDKVLRVLTYKYYDCDLMLVHSNESYLHETASAFCLDEEEMETLHLQEFVDFLIVPIEVEVKRTYLPVLERSEIVRVDEDNS</sequence>
<gene>
    <name evidence="1" type="ORF">ILUMI_02515</name>
</gene>
<dbReference type="EMBL" id="VTPC01000960">
    <property type="protein sequence ID" value="KAF2903660.1"/>
    <property type="molecule type" value="Genomic_DNA"/>
</dbReference>
<feature type="non-terminal residue" evidence="1">
    <location>
        <position position="155"/>
    </location>
</feature>
<evidence type="ECO:0000313" key="1">
    <source>
        <dbReference type="EMBL" id="KAF2903660.1"/>
    </source>
</evidence>
<dbReference type="Proteomes" id="UP000801492">
    <property type="component" value="Unassembled WGS sequence"/>
</dbReference>
<accession>A0A8K0GGD7</accession>
<name>A0A8K0GGD7_IGNLU</name>